<dbReference type="RefSeq" id="WP_145865286.1">
    <property type="nucleotide sequence ID" value="NZ_JAHKPF010000007.1"/>
</dbReference>
<keyword evidence="3" id="KW-1185">Reference proteome</keyword>
<dbReference type="AlphaFoldDB" id="A0A0P1I739"/>
<reference evidence="3" key="1">
    <citation type="submission" date="2015-09" db="EMBL/GenBank/DDBJ databases">
        <authorList>
            <person name="Rodrigo-Torres Lidia"/>
            <person name="Arahal R.David."/>
        </authorList>
    </citation>
    <scope>NUCLEOTIDE SEQUENCE [LARGE SCALE GENOMIC DNA]</scope>
    <source>
        <strain evidence="3">CECT 7735</strain>
    </source>
</reference>
<evidence type="ECO:0000256" key="1">
    <source>
        <dbReference type="SAM" id="SignalP"/>
    </source>
</evidence>
<organism evidence="2 3">
    <name type="scientific">Shimia thalassica</name>
    <dbReference type="NCBI Taxonomy" id="1715693"/>
    <lineage>
        <taxon>Bacteria</taxon>
        <taxon>Pseudomonadati</taxon>
        <taxon>Pseudomonadota</taxon>
        <taxon>Alphaproteobacteria</taxon>
        <taxon>Rhodobacterales</taxon>
        <taxon>Roseobacteraceae</taxon>
    </lineage>
</organism>
<feature type="signal peptide" evidence="1">
    <location>
        <begin position="1"/>
        <end position="22"/>
    </location>
</feature>
<evidence type="ECO:0008006" key="4">
    <source>
        <dbReference type="Google" id="ProtNLM"/>
    </source>
</evidence>
<keyword evidence="1" id="KW-0732">Signal</keyword>
<sequence>MRKTVLLLLVSATLLSACQSRYNPVNWFGNGEEVEVDPNAAPPNPLLPEKSAIARPEEVYPGVPITRVTELKIERVAGGAIIRATGVADRQGVFALKLRPLNEGEAVDGVLTYEFLGIHPQNPIGIGAESSRTLIVAHSLTDQQLEGVRTIKVTAHQNALQARR</sequence>
<dbReference type="PROSITE" id="PS51257">
    <property type="entry name" value="PROKAR_LIPOPROTEIN"/>
    <property type="match status" value="1"/>
</dbReference>
<evidence type="ECO:0000313" key="3">
    <source>
        <dbReference type="Proteomes" id="UP000051870"/>
    </source>
</evidence>
<evidence type="ECO:0000313" key="2">
    <source>
        <dbReference type="EMBL" id="CUJ94141.1"/>
    </source>
</evidence>
<dbReference type="Proteomes" id="UP000051870">
    <property type="component" value="Unassembled WGS sequence"/>
</dbReference>
<dbReference type="EMBL" id="CYTW01000001">
    <property type="protein sequence ID" value="CUJ94141.1"/>
    <property type="molecule type" value="Genomic_DNA"/>
</dbReference>
<protein>
    <recommendedName>
        <fullName evidence="4">Lipoprotein</fullName>
    </recommendedName>
</protein>
<gene>
    <name evidence="2" type="ORF">PH7735_01711</name>
</gene>
<name>A0A0P1I739_9RHOB</name>
<proteinExistence type="predicted"/>
<feature type="chain" id="PRO_5006064940" description="Lipoprotein" evidence="1">
    <location>
        <begin position="23"/>
        <end position="164"/>
    </location>
</feature>
<accession>A0A0P1I739</accession>
<dbReference type="STRING" id="1715693.PH7735_01711"/>